<proteinExistence type="predicted"/>
<keyword evidence="1" id="KW-0175">Coiled coil</keyword>
<comment type="caution">
    <text evidence="2">The sequence shown here is derived from an EMBL/GenBank/DDBJ whole genome shotgun (WGS) entry which is preliminary data.</text>
</comment>
<dbReference type="RefSeq" id="WP_375525206.1">
    <property type="nucleotide sequence ID" value="NZ_JBHILM010000010.1"/>
</dbReference>
<evidence type="ECO:0000313" key="3">
    <source>
        <dbReference type="Proteomes" id="UP001580407"/>
    </source>
</evidence>
<protein>
    <submittedName>
        <fullName evidence="2">Uncharacterized protein</fullName>
    </submittedName>
</protein>
<name>A0ABV5B780_9BACL</name>
<evidence type="ECO:0000313" key="2">
    <source>
        <dbReference type="EMBL" id="MFB5681415.1"/>
    </source>
</evidence>
<sequence>MTERVKRDEIVAPVSGKAIKVYTDGNTRVPIDKIEKYMRGKVNVNIEEVNKKIRELNQKKQTQRKLFDADPQNAKEIEKLKQLKHNYERSQDMKKKLETIGLNDTVENNEKIAEHFIEVGKKVTPENRLDFPSVIEGPNGKLKVLTTWTMVEGKPYLATIKLIPIKNQEG</sequence>
<accession>A0ABV5B780</accession>
<feature type="coiled-coil region" evidence="1">
    <location>
        <begin position="39"/>
        <end position="100"/>
    </location>
</feature>
<organism evidence="2 3">
    <name type="scientific">Paenibacillus terreus</name>
    <dbReference type="NCBI Taxonomy" id="1387834"/>
    <lineage>
        <taxon>Bacteria</taxon>
        <taxon>Bacillati</taxon>
        <taxon>Bacillota</taxon>
        <taxon>Bacilli</taxon>
        <taxon>Bacillales</taxon>
        <taxon>Paenibacillaceae</taxon>
        <taxon>Paenibacillus</taxon>
    </lineage>
</organism>
<dbReference type="EMBL" id="JBHILM010000010">
    <property type="protein sequence ID" value="MFB5681415.1"/>
    <property type="molecule type" value="Genomic_DNA"/>
</dbReference>
<reference evidence="2 3" key="1">
    <citation type="submission" date="2024-09" db="EMBL/GenBank/DDBJ databases">
        <authorList>
            <person name="Ruan L."/>
        </authorList>
    </citation>
    <scope>NUCLEOTIDE SEQUENCE [LARGE SCALE GENOMIC DNA]</scope>
    <source>
        <strain evidence="2 3">D33</strain>
    </source>
</reference>
<evidence type="ECO:0000256" key="1">
    <source>
        <dbReference type="SAM" id="Coils"/>
    </source>
</evidence>
<keyword evidence="3" id="KW-1185">Reference proteome</keyword>
<dbReference type="Proteomes" id="UP001580407">
    <property type="component" value="Unassembled WGS sequence"/>
</dbReference>
<gene>
    <name evidence="2" type="ORF">ACE3NQ_10880</name>
</gene>